<dbReference type="InterPro" id="IPR036526">
    <property type="entry name" value="C-N_Hydrolase_sf"/>
</dbReference>
<sequence length="285" mass="32224">MEVTVSCCQFEIKKLNSFSAFEKQVSDTFEQVPLTSDYVLFPELTTLGLLTSFDHFSTFALKDYRKLTDFLDDYKKLFSSLASERQQIIIAGSTLEEEAGEIYNTCFIFEPDGSIHRHRKTHIFPGEAEWDTAEGDALEVFEIGPVTFGIAICYEIEIPEINSIYQQKGADIIFCPSYTFTPHGFWRVRHCAQARAIENQVYVIHCPTKGNREGIIYPGHGNASILSPCDLNWEANGVVVEAKENTKVITASLSMDALYDNRQDGAATTVKDRQRRKELYTIGKV</sequence>
<name>A0A2N0ZII6_9BACI</name>
<evidence type="ECO:0000259" key="1">
    <source>
        <dbReference type="PROSITE" id="PS50263"/>
    </source>
</evidence>
<dbReference type="Pfam" id="PF00795">
    <property type="entry name" value="CN_hydrolase"/>
    <property type="match status" value="1"/>
</dbReference>
<reference evidence="2 3" key="1">
    <citation type="journal article" date="2010" name="Int. J. Syst. Evol. Microbiol.">
        <title>Bacillus horneckiae sp. nov., isolated from a spacecraft-assembly clean room.</title>
        <authorList>
            <person name="Vaishampayan P."/>
            <person name="Probst A."/>
            <person name="Krishnamurthi S."/>
            <person name="Ghosh S."/>
            <person name="Osman S."/>
            <person name="McDowall A."/>
            <person name="Ruckmani A."/>
            <person name="Mayilraj S."/>
            <person name="Venkateswaran K."/>
        </authorList>
    </citation>
    <scope>NUCLEOTIDE SEQUENCE [LARGE SCALE GENOMIC DNA]</scope>
    <source>
        <strain evidence="3">1PO1SC</strain>
    </source>
</reference>
<dbReference type="PANTHER" id="PTHR23088:SF50">
    <property type="entry name" value="HYDROLASE YHCX"/>
    <property type="match status" value="1"/>
</dbReference>
<feature type="domain" description="CN hydrolase" evidence="1">
    <location>
        <begin position="3"/>
        <end position="255"/>
    </location>
</feature>
<accession>A0A2N0ZII6</accession>
<organism evidence="2 3">
    <name type="scientific">Cytobacillus horneckiae</name>
    <dbReference type="NCBI Taxonomy" id="549687"/>
    <lineage>
        <taxon>Bacteria</taxon>
        <taxon>Bacillati</taxon>
        <taxon>Bacillota</taxon>
        <taxon>Bacilli</taxon>
        <taxon>Bacillales</taxon>
        <taxon>Bacillaceae</taxon>
        <taxon>Cytobacillus</taxon>
    </lineage>
</organism>
<evidence type="ECO:0000313" key="3">
    <source>
        <dbReference type="Proteomes" id="UP000233343"/>
    </source>
</evidence>
<gene>
    <name evidence="2" type="ORF">CWS20_08655</name>
</gene>
<dbReference type="EMBL" id="PISD01000016">
    <property type="protein sequence ID" value="PKG29332.1"/>
    <property type="molecule type" value="Genomic_DNA"/>
</dbReference>
<dbReference type="AlphaFoldDB" id="A0A2N0ZII6"/>
<dbReference type="Gene3D" id="3.60.110.10">
    <property type="entry name" value="Carbon-nitrogen hydrolase"/>
    <property type="match status" value="1"/>
</dbReference>
<dbReference type="RefSeq" id="WP_066198163.1">
    <property type="nucleotide sequence ID" value="NZ_JARMMB010000001.1"/>
</dbReference>
<dbReference type="InterPro" id="IPR003010">
    <property type="entry name" value="C-N_Hydrolase"/>
</dbReference>
<evidence type="ECO:0000313" key="2">
    <source>
        <dbReference type="EMBL" id="PKG29332.1"/>
    </source>
</evidence>
<comment type="caution">
    <text evidence="2">The sequence shown here is derived from an EMBL/GenBank/DDBJ whole genome shotgun (WGS) entry which is preliminary data.</text>
</comment>
<dbReference type="GO" id="GO:0016787">
    <property type="term" value="F:hydrolase activity"/>
    <property type="evidence" value="ECO:0007669"/>
    <property type="project" value="UniProtKB-KW"/>
</dbReference>
<dbReference type="SUPFAM" id="SSF56317">
    <property type="entry name" value="Carbon-nitrogen hydrolase"/>
    <property type="match status" value="1"/>
</dbReference>
<dbReference type="PROSITE" id="PS50263">
    <property type="entry name" value="CN_HYDROLASE"/>
    <property type="match status" value="1"/>
</dbReference>
<dbReference type="PANTHER" id="PTHR23088">
    <property type="entry name" value="NITRILASE-RELATED"/>
    <property type="match status" value="1"/>
</dbReference>
<keyword evidence="3" id="KW-1185">Reference proteome</keyword>
<proteinExistence type="predicted"/>
<dbReference type="Proteomes" id="UP000233343">
    <property type="component" value="Unassembled WGS sequence"/>
</dbReference>
<protein>
    <submittedName>
        <fullName evidence="2">Amidohydrolase</fullName>
    </submittedName>
</protein>
<keyword evidence="2" id="KW-0378">Hydrolase</keyword>